<accession>A0A1I3VCK2</accession>
<protein>
    <recommendedName>
        <fullName evidence="5">Integral membrane protein</fullName>
    </recommendedName>
</protein>
<evidence type="ECO:0000256" key="2">
    <source>
        <dbReference type="SAM" id="Phobius"/>
    </source>
</evidence>
<gene>
    <name evidence="3" type="ORF">SAMN05192584_102271</name>
</gene>
<feature type="transmembrane region" description="Helical" evidence="2">
    <location>
        <begin position="224"/>
        <end position="244"/>
    </location>
</feature>
<dbReference type="RefSeq" id="WP_093847871.1">
    <property type="nucleotide sequence ID" value="NZ_FOSG01000002.1"/>
</dbReference>
<organism evidence="3 4">
    <name type="scientific">Streptomyces pini</name>
    <dbReference type="NCBI Taxonomy" id="1520580"/>
    <lineage>
        <taxon>Bacteria</taxon>
        <taxon>Bacillati</taxon>
        <taxon>Actinomycetota</taxon>
        <taxon>Actinomycetes</taxon>
        <taxon>Kitasatosporales</taxon>
        <taxon>Streptomycetaceae</taxon>
        <taxon>Streptomyces</taxon>
    </lineage>
</organism>
<feature type="transmembrane region" description="Helical" evidence="2">
    <location>
        <begin position="321"/>
        <end position="339"/>
    </location>
</feature>
<evidence type="ECO:0000313" key="3">
    <source>
        <dbReference type="EMBL" id="SFJ93058.1"/>
    </source>
</evidence>
<evidence type="ECO:0008006" key="5">
    <source>
        <dbReference type="Google" id="ProtNLM"/>
    </source>
</evidence>
<sequence length="422" mass="41841">MSAPPYPYPHRPADPVRSLLHRHRELCARAVDPLEIAAALEAHGITDRTAARYRHRDVFSLSEELYARALRADEPGGVREDGGARETDAAHGADGPGAGGPGCGAPAARTPRHGRGAGRARSAGAALLPLLPGGLCAAAPGAYALSAGLPAPARTAAGAAGVLLVLLSVRLCLRGTALNRTTVLSGCLLAGHALAGGLPLTWALDGHPPAADVFADAFPGEWCVPLGLALAVAPAVWCARWFAARARRRLGASRGLEEFAARTRPLLAAAVALFVVALLAVLAVAHAVADGGPFGSPSGGPSGGVISAVTAVATGPEGARIAEAAALGTLLFVALLLSAHGFPAAAAGGVVAACALEAAALAAAAASGYLRLALPGRPVEALATAWGPAAVPAAACAGAALVLSVFAASRLTGASAHHREET</sequence>
<keyword evidence="2" id="KW-1133">Transmembrane helix</keyword>
<keyword evidence="2" id="KW-0472">Membrane</keyword>
<feature type="region of interest" description="Disordered" evidence="1">
    <location>
        <begin position="72"/>
        <end position="118"/>
    </location>
</feature>
<feature type="transmembrane region" description="Helical" evidence="2">
    <location>
        <begin position="346"/>
        <end position="369"/>
    </location>
</feature>
<keyword evidence="2" id="KW-0812">Transmembrane</keyword>
<feature type="transmembrane region" description="Helical" evidence="2">
    <location>
        <begin position="183"/>
        <end position="204"/>
    </location>
</feature>
<feature type="transmembrane region" description="Helical" evidence="2">
    <location>
        <begin position="265"/>
        <end position="289"/>
    </location>
</feature>
<name>A0A1I3VCK2_9ACTN</name>
<dbReference type="EMBL" id="FOSG01000002">
    <property type="protein sequence ID" value="SFJ93058.1"/>
    <property type="molecule type" value="Genomic_DNA"/>
</dbReference>
<feature type="compositionally biased region" description="Gly residues" evidence="1">
    <location>
        <begin position="94"/>
        <end position="103"/>
    </location>
</feature>
<feature type="transmembrane region" description="Helical" evidence="2">
    <location>
        <begin position="125"/>
        <end position="145"/>
    </location>
</feature>
<evidence type="ECO:0000313" key="4">
    <source>
        <dbReference type="Proteomes" id="UP000198928"/>
    </source>
</evidence>
<proteinExistence type="predicted"/>
<feature type="transmembrane region" description="Helical" evidence="2">
    <location>
        <begin position="151"/>
        <end position="171"/>
    </location>
</feature>
<reference evidence="4" key="1">
    <citation type="submission" date="2016-10" db="EMBL/GenBank/DDBJ databases">
        <authorList>
            <person name="Varghese N."/>
            <person name="Submissions S."/>
        </authorList>
    </citation>
    <scope>NUCLEOTIDE SEQUENCE [LARGE SCALE GENOMIC DNA]</scope>
    <source>
        <strain evidence="4">PL19</strain>
    </source>
</reference>
<dbReference type="Proteomes" id="UP000198928">
    <property type="component" value="Unassembled WGS sequence"/>
</dbReference>
<dbReference type="OrthoDB" id="4339140at2"/>
<dbReference type="AlphaFoldDB" id="A0A1I3VCK2"/>
<feature type="compositionally biased region" description="Basic and acidic residues" evidence="1">
    <location>
        <begin position="72"/>
        <end position="91"/>
    </location>
</feature>
<feature type="transmembrane region" description="Helical" evidence="2">
    <location>
        <begin position="389"/>
        <end position="409"/>
    </location>
</feature>
<keyword evidence="4" id="KW-1185">Reference proteome</keyword>
<evidence type="ECO:0000256" key="1">
    <source>
        <dbReference type="SAM" id="MobiDB-lite"/>
    </source>
</evidence>